<keyword evidence="4" id="KW-1185">Reference proteome</keyword>
<dbReference type="Proteomes" id="UP000554482">
    <property type="component" value="Unassembled WGS sequence"/>
</dbReference>
<dbReference type="AlphaFoldDB" id="A0A7J6VND6"/>
<comment type="caution">
    <text evidence="3">The sequence shown here is derived from an EMBL/GenBank/DDBJ whole genome shotgun (WGS) entry which is preliminary data.</text>
</comment>
<sequence length="193" mass="21443">MAMEDSTAMTIEFLRARLLAERSISQTARQKADDMAKRVVELEEKLKLVTLQRKKAEKATSEVLAILENNGISDFSEVCDSNSEQEGVVGSESKDTDDIKVEEGSLTTSRKMAIQVDEPLGLELGVLPSIGRSLSWKSCDHSPISRENRKSLEVTRKCSNFVSSGGSSTRYHLGRSRRQTKQREARSASESFL</sequence>
<dbReference type="PANTHER" id="PTHR33701:SF3">
    <property type="entry name" value="TRANSCRIPTIONAL REGULATOR ATRX"/>
    <property type="match status" value="1"/>
</dbReference>
<organism evidence="3 4">
    <name type="scientific">Thalictrum thalictroides</name>
    <name type="common">Rue-anemone</name>
    <name type="synonym">Anemone thalictroides</name>
    <dbReference type="NCBI Taxonomy" id="46969"/>
    <lineage>
        <taxon>Eukaryota</taxon>
        <taxon>Viridiplantae</taxon>
        <taxon>Streptophyta</taxon>
        <taxon>Embryophyta</taxon>
        <taxon>Tracheophyta</taxon>
        <taxon>Spermatophyta</taxon>
        <taxon>Magnoliopsida</taxon>
        <taxon>Ranunculales</taxon>
        <taxon>Ranunculaceae</taxon>
        <taxon>Thalictroideae</taxon>
        <taxon>Thalictrum</taxon>
    </lineage>
</organism>
<dbReference type="PANTHER" id="PTHR33701">
    <property type="entry name" value="TRANSMEMBRANE PROTEIN"/>
    <property type="match status" value="1"/>
</dbReference>
<accession>A0A7J6VND6</accession>
<keyword evidence="1" id="KW-0175">Coiled coil</keyword>
<dbReference type="OrthoDB" id="1939754at2759"/>
<evidence type="ECO:0000313" key="4">
    <source>
        <dbReference type="Proteomes" id="UP000554482"/>
    </source>
</evidence>
<feature type="region of interest" description="Disordered" evidence="2">
    <location>
        <begin position="162"/>
        <end position="193"/>
    </location>
</feature>
<reference evidence="3 4" key="1">
    <citation type="submission" date="2020-06" db="EMBL/GenBank/DDBJ databases">
        <title>Transcriptomic and genomic resources for Thalictrum thalictroides and T. hernandezii: Facilitating candidate gene discovery in an emerging model plant lineage.</title>
        <authorList>
            <person name="Arias T."/>
            <person name="Riano-Pachon D.M."/>
            <person name="Di Stilio V.S."/>
        </authorList>
    </citation>
    <scope>NUCLEOTIDE SEQUENCE [LARGE SCALE GENOMIC DNA]</scope>
    <source>
        <strain evidence="4">cv. WT478/WT964</strain>
        <tissue evidence="3">Leaves</tissue>
    </source>
</reference>
<evidence type="ECO:0000313" key="3">
    <source>
        <dbReference type="EMBL" id="KAF5185670.1"/>
    </source>
</evidence>
<evidence type="ECO:0000256" key="1">
    <source>
        <dbReference type="SAM" id="Coils"/>
    </source>
</evidence>
<feature type="coiled-coil region" evidence="1">
    <location>
        <begin position="25"/>
        <end position="59"/>
    </location>
</feature>
<protein>
    <submittedName>
        <fullName evidence="3">Transcriptional regulator atrx</fullName>
    </submittedName>
</protein>
<evidence type="ECO:0000256" key="2">
    <source>
        <dbReference type="SAM" id="MobiDB-lite"/>
    </source>
</evidence>
<gene>
    <name evidence="3" type="ORF">FRX31_024743</name>
</gene>
<name>A0A7J6VND6_THATH</name>
<dbReference type="EMBL" id="JABWDY010030374">
    <property type="protein sequence ID" value="KAF5185670.1"/>
    <property type="molecule type" value="Genomic_DNA"/>
</dbReference>
<proteinExistence type="predicted"/>